<dbReference type="AlphaFoldDB" id="A0A173VZ14"/>
<evidence type="ECO:0000313" key="2">
    <source>
        <dbReference type="EMBL" id="CUN32502.1"/>
    </source>
</evidence>
<proteinExistence type="predicted"/>
<evidence type="ECO:0000313" key="4">
    <source>
        <dbReference type="Proteomes" id="UP000095455"/>
    </source>
</evidence>
<evidence type="ECO:0000256" key="1">
    <source>
        <dbReference type="SAM" id="Phobius"/>
    </source>
</evidence>
<dbReference type="Proteomes" id="UP000095591">
    <property type="component" value="Unassembled WGS sequence"/>
</dbReference>
<dbReference type="EMBL" id="CYXP01000012">
    <property type="protein sequence ID" value="CUN32502.1"/>
    <property type="molecule type" value="Genomic_DNA"/>
</dbReference>
<keyword evidence="1" id="KW-0472">Membrane</keyword>
<keyword evidence="1" id="KW-1133">Transmembrane helix</keyword>
<evidence type="ECO:0000313" key="5">
    <source>
        <dbReference type="Proteomes" id="UP000095591"/>
    </source>
</evidence>
<keyword evidence="1" id="KW-0812">Transmembrane</keyword>
<feature type="transmembrane region" description="Helical" evidence="1">
    <location>
        <begin position="6"/>
        <end position="24"/>
    </location>
</feature>
<reference evidence="4 5" key="1">
    <citation type="submission" date="2015-09" db="EMBL/GenBank/DDBJ databases">
        <authorList>
            <consortium name="Pathogen Informatics"/>
        </authorList>
    </citation>
    <scope>NUCLEOTIDE SEQUENCE [LARGE SCALE GENOMIC DNA]</scope>
    <source>
        <strain evidence="3 4">2789STDY5608822</strain>
        <strain evidence="2 5">2789STDY5608872</strain>
    </source>
</reference>
<dbReference type="EMBL" id="CYYK01000002">
    <property type="protein sequence ID" value="CUN67506.1"/>
    <property type="molecule type" value="Genomic_DNA"/>
</dbReference>
<dbReference type="Proteomes" id="UP000095455">
    <property type="component" value="Unassembled WGS sequence"/>
</dbReference>
<organism evidence="2 5">
    <name type="scientific">Parabacteroides distasonis</name>
    <dbReference type="NCBI Taxonomy" id="823"/>
    <lineage>
        <taxon>Bacteria</taxon>
        <taxon>Pseudomonadati</taxon>
        <taxon>Bacteroidota</taxon>
        <taxon>Bacteroidia</taxon>
        <taxon>Bacteroidales</taxon>
        <taxon>Tannerellaceae</taxon>
        <taxon>Parabacteroides</taxon>
    </lineage>
</organism>
<sequence length="34" mass="4036">MNNMTFLFLIIIVVMGIFLAWTYTKSGKKWLKNL</sequence>
<gene>
    <name evidence="3" type="ORF">ERS852380_00826</name>
    <name evidence="2" type="ORF">ERS852429_04048</name>
</gene>
<protein>
    <submittedName>
        <fullName evidence="2">Uncharacterized protein</fullName>
    </submittedName>
</protein>
<name>A0A173VZ14_PARDI</name>
<evidence type="ECO:0000313" key="3">
    <source>
        <dbReference type="EMBL" id="CUN67506.1"/>
    </source>
</evidence>
<accession>A0A173VZ14</accession>